<name>A0AAV2QJ41_MEGNR</name>
<keyword evidence="1" id="KW-0812">Transmembrane</keyword>
<reference evidence="2 3" key="1">
    <citation type="submission" date="2024-05" db="EMBL/GenBank/DDBJ databases">
        <authorList>
            <person name="Wallberg A."/>
        </authorList>
    </citation>
    <scope>NUCLEOTIDE SEQUENCE [LARGE SCALE GENOMIC DNA]</scope>
</reference>
<organism evidence="2 3">
    <name type="scientific">Meganyctiphanes norvegica</name>
    <name type="common">Northern krill</name>
    <name type="synonym">Thysanopoda norvegica</name>
    <dbReference type="NCBI Taxonomy" id="48144"/>
    <lineage>
        <taxon>Eukaryota</taxon>
        <taxon>Metazoa</taxon>
        <taxon>Ecdysozoa</taxon>
        <taxon>Arthropoda</taxon>
        <taxon>Crustacea</taxon>
        <taxon>Multicrustacea</taxon>
        <taxon>Malacostraca</taxon>
        <taxon>Eumalacostraca</taxon>
        <taxon>Eucarida</taxon>
        <taxon>Euphausiacea</taxon>
        <taxon>Euphausiidae</taxon>
        <taxon>Meganyctiphanes</taxon>
    </lineage>
</organism>
<evidence type="ECO:0000313" key="3">
    <source>
        <dbReference type="Proteomes" id="UP001497623"/>
    </source>
</evidence>
<dbReference type="EMBL" id="CAXKWB010006387">
    <property type="protein sequence ID" value="CAL4082597.1"/>
    <property type="molecule type" value="Genomic_DNA"/>
</dbReference>
<feature type="transmembrane region" description="Helical" evidence="1">
    <location>
        <begin position="12"/>
        <end position="33"/>
    </location>
</feature>
<keyword evidence="1" id="KW-1133">Transmembrane helix</keyword>
<evidence type="ECO:0000256" key="1">
    <source>
        <dbReference type="SAM" id="Phobius"/>
    </source>
</evidence>
<protein>
    <submittedName>
        <fullName evidence="2">Uncharacterized protein</fullName>
    </submittedName>
</protein>
<accession>A0AAV2QJ41</accession>
<dbReference type="Proteomes" id="UP001497623">
    <property type="component" value="Unassembled WGS sequence"/>
</dbReference>
<feature type="non-terminal residue" evidence="2">
    <location>
        <position position="1"/>
    </location>
</feature>
<evidence type="ECO:0000313" key="2">
    <source>
        <dbReference type="EMBL" id="CAL4082597.1"/>
    </source>
</evidence>
<dbReference type="AlphaFoldDB" id="A0AAV2QJ41"/>
<keyword evidence="3" id="KW-1185">Reference proteome</keyword>
<proteinExistence type="predicted"/>
<gene>
    <name evidence="2" type="ORF">MNOR_LOCUS11944</name>
</gene>
<keyword evidence="1" id="KW-0472">Membrane</keyword>
<sequence>GSYISYSRISSMYIWLYQLIVTLVVGLTGQQVVGHARDDILVRQGRGPGDGCGPNPLARLAHALTLLTGERVDVENVAWRLQQDPYLWQEMAAVLHLRQYHNCITTGDGARF</sequence>
<comment type="caution">
    <text evidence="2">The sequence shown here is derived from an EMBL/GenBank/DDBJ whole genome shotgun (WGS) entry which is preliminary data.</text>
</comment>